<dbReference type="AlphaFoldDB" id="W5JV74"/>
<proteinExistence type="predicted"/>
<evidence type="ECO:0000313" key="2">
    <source>
        <dbReference type="EMBL" id="ETN68061.1"/>
    </source>
</evidence>
<feature type="region of interest" description="Disordered" evidence="1">
    <location>
        <begin position="40"/>
        <end position="71"/>
    </location>
</feature>
<keyword evidence="4" id="KW-1185">Reference proteome</keyword>
<dbReference type="Proteomes" id="UP000000673">
    <property type="component" value="Unassembled WGS sequence"/>
</dbReference>
<reference evidence="2 4" key="1">
    <citation type="journal article" date="2010" name="BMC Genomics">
        <title>Combination of measures distinguishes pre-miRNAs from other stem-loops in the genome of the newly sequenced Anopheles darlingi.</title>
        <authorList>
            <person name="Mendes N.D."/>
            <person name="Freitas A.T."/>
            <person name="Vasconcelos A.T."/>
            <person name="Sagot M.F."/>
        </authorList>
    </citation>
    <scope>NUCLEOTIDE SEQUENCE</scope>
</reference>
<dbReference type="VEuPathDB" id="VectorBase:ADAC000103"/>
<evidence type="ECO:0000313" key="3">
    <source>
        <dbReference type="EnsemblMetazoa" id="ADAC000103-PA"/>
    </source>
</evidence>
<reference evidence="2" key="3">
    <citation type="journal article" date="2013" name="Nucleic Acids Res.">
        <title>The genome of Anopheles darlingi, the main neotropical malaria vector.</title>
        <authorList>
            <person name="Marinotti O."/>
            <person name="Cerqueira G.C."/>
            <person name="de Almeida L.G."/>
            <person name="Ferro M.I."/>
            <person name="Loreto E.L."/>
            <person name="Zaha A."/>
            <person name="Teixeira S.M."/>
            <person name="Wespiser A.R."/>
            <person name="Almeida E Silva A."/>
            <person name="Schlindwein A.D."/>
            <person name="Pacheco A.C."/>
            <person name="Silva A.L."/>
            <person name="Graveley B.R."/>
            <person name="Walenz B.P."/>
            <person name="Lima Bde A."/>
            <person name="Ribeiro C.A."/>
            <person name="Nunes-Silva C.G."/>
            <person name="de Carvalho C.R."/>
            <person name="Soares C.M."/>
            <person name="de Menezes C.B."/>
            <person name="Matiolli C."/>
            <person name="Caffrey D."/>
            <person name="Araujo D.A."/>
            <person name="de Oliveira D.M."/>
            <person name="Golenbock D."/>
            <person name="Grisard E.C."/>
            <person name="Fantinatti-Garboggini F."/>
            <person name="de Carvalho F.M."/>
            <person name="Barcellos F.G."/>
            <person name="Prosdocimi F."/>
            <person name="May G."/>
            <person name="Azevedo Junior G.M."/>
            <person name="Guimaraes G.M."/>
            <person name="Goldman G.H."/>
            <person name="Padilha I.Q."/>
            <person name="Batista Jda S."/>
            <person name="Ferro J.A."/>
            <person name="Ribeiro J.M."/>
            <person name="Fietto J.L."/>
            <person name="Dabbas K.M."/>
            <person name="Cerdeira L."/>
            <person name="Agnez-Lima L.F."/>
            <person name="Brocchi M."/>
            <person name="de Carvalho M.O."/>
            <person name="Teixeira Mde M."/>
            <person name="Diniz Maia Mde M."/>
            <person name="Goldman M.H."/>
            <person name="Cruz Schneider M.P."/>
            <person name="Felipe M.S."/>
            <person name="Hungria M."/>
            <person name="Nicolas M.F."/>
            <person name="Pereira M."/>
            <person name="Montes M.A."/>
            <person name="Cantao M.E."/>
            <person name="Vincentz M."/>
            <person name="Rafael M.S."/>
            <person name="Silverman N."/>
            <person name="Stoco P.H."/>
            <person name="Souza R.C."/>
            <person name="Vicentini R."/>
            <person name="Gazzinelli R.T."/>
            <person name="Neves Rde O."/>
            <person name="Silva R."/>
            <person name="Astolfi-Filho S."/>
            <person name="Maciel T.E."/>
            <person name="Urmenyi T.P."/>
            <person name="Tadei W.P."/>
            <person name="Camargo E.P."/>
            <person name="de Vasconcelos A.T."/>
        </authorList>
    </citation>
    <scope>NUCLEOTIDE SEQUENCE</scope>
</reference>
<organism evidence="2">
    <name type="scientific">Anopheles darlingi</name>
    <name type="common">Mosquito</name>
    <dbReference type="NCBI Taxonomy" id="43151"/>
    <lineage>
        <taxon>Eukaryota</taxon>
        <taxon>Metazoa</taxon>
        <taxon>Ecdysozoa</taxon>
        <taxon>Arthropoda</taxon>
        <taxon>Hexapoda</taxon>
        <taxon>Insecta</taxon>
        <taxon>Pterygota</taxon>
        <taxon>Neoptera</taxon>
        <taxon>Endopterygota</taxon>
        <taxon>Diptera</taxon>
        <taxon>Nematocera</taxon>
        <taxon>Culicoidea</taxon>
        <taxon>Culicidae</taxon>
        <taxon>Anophelinae</taxon>
        <taxon>Anopheles</taxon>
    </lineage>
</organism>
<evidence type="ECO:0000313" key="4">
    <source>
        <dbReference type="Proteomes" id="UP000000673"/>
    </source>
</evidence>
<name>W5JV74_ANODA</name>
<reference evidence="3" key="4">
    <citation type="submission" date="2015-06" db="UniProtKB">
        <authorList>
            <consortium name="EnsemblMetazoa"/>
        </authorList>
    </citation>
    <scope>IDENTIFICATION</scope>
</reference>
<dbReference type="EMBL" id="ADMH02000021">
    <property type="protein sequence ID" value="ETN68061.1"/>
    <property type="molecule type" value="Genomic_DNA"/>
</dbReference>
<sequence>MSYNPVPLFWLEIVAKSGTFPLEKGIEKVILRAPARGINHPFSQSTPECTKIWGRDPGASKGDSRKPLSSRQDLLQLRLRIADTKGNEQIAPNRSISHSEK</sequence>
<gene>
    <name evidence="2" type="ORF">AND_000103</name>
</gene>
<reference evidence="2" key="2">
    <citation type="submission" date="2010-05" db="EMBL/GenBank/DDBJ databases">
        <authorList>
            <person name="Almeida L.G."/>
            <person name="Nicolas M.F."/>
            <person name="Souza R.C."/>
            <person name="Vasconcelos A.T.R."/>
        </authorList>
    </citation>
    <scope>NUCLEOTIDE SEQUENCE</scope>
</reference>
<dbReference type="EnsemblMetazoa" id="ADAC000103-RA">
    <property type="protein sequence ID" value="ADAC000103-PA"/>
    <property type="gene ID" value="ADAC000103"/>
</dbReference>
<evidence type="ECO:0000256" key="1">
    <source>
        <dbReference type="SAM" id="MobiDB-lite"/>
    </source>
</evidence>
<protein>
    <submittedName>
        <fullName evidence="2 3">Uncharacterized protein</fullName>
    </submittedName>
</protein>
<accession>W5JV74</accession>
<dbReference type="HOGENOM" id="CLU_2294022_0_0_1"/>